<dbReference type="GO" id="GO:0000155">
    <property type="term" value="F:phosphorelay sensor kinase activity"/>
    <property type="evidence" value="ECO:0007669"/>
    <property type="project" value="InterPro"/>
</dbReference>
<comment type="catalytic activity">
    <reaction evidence="1">
        <text>ATP + protein L-histidine = ADP + protein N-phospho-L-histidine.</text>
        <dbReference type="EC" id="2.7.13.3"/>
    </reaction>
</comment>
<keyword evidence="6" id="KW-0418">Kinase</keyword>
<feature type="transmembrane region" description="Helical" evidence="11">
    <location>
        <begin position="387"/>
        <end position="406"/>
    </location>
</feature>
<name>A0A4R0NPK2_9SPHI</name>
<dbReference type="PANTHER" id="PTHR24421:SF10">
    <property type="entry name" value="NITRATE_NITRITE SENSOR PROTEIN NARQ"/>
    <property type="match status" value="1"/>
</dbReference>
<organism evidence="14 15">
    <name type="scientific">Pedobacter psychroterrae</name>
    <dbReference type="NCBI Taxonomy" id="2530453"/>
    <lineage>
        <taxon>Bacteria</taxon>
        <taxon>Pseudomonadati</taxon>
        <taxon>Bacteroidota</taxon>
        <taxon>Sphingobacteriia</taxon>
        <taxon>Sphingobacteriales</taxon>
        <taxon>Sphingobacteriaceae</taxon>
        <taxon>Pedobacter</taxon>
    </lineage>
</organism>
<feature type="repeat" description="TPR" evidence="9">
    <location>
        <begin position="109"/>
        <end position="142"/>
    </location>
</feature>
<dbReference type="SMART" id="SM00387">
    <property type="entry name" value="HATPase_c"/>
    <property type="match status" value="1"/>
</dbReference>
<evidence type="ECO:0000256" key="1">
    <source>
        <dbReference type="ARBA" id="ARBA00000085"/>
    </source>
</evidence>
<evidence type="ECO:0000256" key="2">
    <source>
        <dbReference type="ARBA" id="ARBA00012438"/>
    </source>
</evidence>
<dbReference type="InterPro" id="IPR003594">
    <property type="entry name" value="HATPase_dom"/>
</dbReference>
<evidence type="ECO:0000256" key="8">
    <source>
        <dbReference type="ARBA" id="ARBA00023012"/>
    </source>
</evidence>
<keyword evidence="11" id="KW-0812">Transmembrane</keyword>
<evidence type="ECO:0000259" key="13">
    <source>
        <dbReference type="PROSITE" id="PS50109"/>
    </source>
</evidence>
<evidence type="ECO:0000256" key="4">
    <source>
        <dbReference type="ARBA" id="ARBA00022679"/>
    </source>
</evidence>
<dbReference type="PANTHER" id="PTHR24421">
    <property type="entry name" value="NITRATE/NITRITE SENSOR PROTEIN NARX-RELATED"/>
    <property type="match status" value="1"/>
</dbReference>
<dbReference type="CDD" id="cd16917">
    <property type="entry name" value="HATPase_UhpB-NarQ-NarX-like"/>
    <property type="match status" value="1"/>
</dbReference>
<feature type="chain" id="PRO_5020445283" description="histidine kinase" evidence="12">
    <location>
        <begin position="24"/>
        <end position="637"/>
    </location>
</feature>
<keyword evidence="8" id="KW-0902">Two-component regulatory system</keyword>
<keyword evidence="12" id="KW-0732">Signal</keyword>
<dbReference type="AlphaFoldDB" id="A0A4R0NPK2"/>
<evidence type="ECO:0000256" key="10">
    <source>
        <dbReference type="SAM" id="Coils"/>
    </source>
</evidence>
<gene>
    <name evidence="14" type="ORF">EZ437_13115</name>
</gene>
<evidence type="ECO:0000313" key="14">
    <source>
        <dbReference type="EMBL" id="TCD01653.1"/>
    </source>
</evidence>
<keyword evidence="9" id="KW-0802">TPR repeat</keyword>
<keyword evidence="10" id="KW-0175">Coiled coil</keyword>
<feature type="coiled-coil region" evidence="10">
    <location>
        <begin position="419"/>
        <end position="446"/>
    </location>
</feature>
<sequence length="637" mass="72931">MKIYVALLLLTTMWAMTSVPARAQKDSARIKELLDKAYVFEVSEPRKALKIYQDAYQLSLKEKYELGAFKSMQYSGIVHNDIGNYDSALYYYQKSKPHSERMGYKRGQAQTFINIGNTYQFKGDYELAVSNYLSGLKIFETLKDSAALSQSYQNFSAIYATIKNPKLEVFYLKKAIQYSSPAQTAQIAELYGDVGLTLLRQNKPDEALINFNKTAKSAENSTDMHLQFIAKRNLGDYYSYIKQFNKAIGYYETANRIGEPTIIEKNDLMYILSGLYLEMKNYAKALDYTQQTIALARQIKAREILFKAYKRLAVIYDNTNQPAKAFKFLALSDNLKDSVMDENYLKQISLIQTQYETEKKDKSIAEQQSQIKKTEIELLKKENQTTISLIVILLLVILSFGIWLFFSQRQRRKNKEILSLKQQQEIAQLEALIDGEEKERRRIAQELHDGINGDLAAIKYRLSSLEDAGLVLDDQENLKKAIEMIDSSCTQIRSISHNLMPSSIVDFGLVETVREYCARINQSQALSLDFQYFGNPAVLPKKAETVIYRIIQELINNITRHAGATTAMVQMNFHENELFITVEDNGKGFDTLVVQKGLGLKNIRSRIEFLNAQLDITSTEKGTFFNITIDLNTLKDD</sequence>
<keyword evidence="15" id="KW-1185">Reference proteome</keyword>
<evidence type="ECO:0000313" key="15">
    <source>
        <dbReference type="Proteomes" id="UP000293347"/>
    </source>
</evidence>
<comment type="caution">
    <text evidence="14">The sequence shown here is derived from an EMBL/GenBank/DDBJ whole genome shotgun (WGS) entry which is preliminary data.</text>
</comment>
<reference evidence="14 15" key="1">
    <citation type="submission" date="2019-02" db="EMBL/GenBank/DDBJ databases">
        <title>Pedobacter sp. RP-1-14 sp. nov., isolated from Arctic soil.</title>
        <authorList>
            <person name="Dahal R.H."/>
        </authorList>
    </citation>
    <scope>NUCLEOTIDE SEQUENCE [LARGE SCALE GENOMIC DNA]</scope>
    <source>
        <strain evidence="14 15">RP-1-14</strain>
    </source>
</reference>
<dbReference type="InterPro" id="IPR019734">
    <property type="entry name" value="TPR_rpt"/>
</dbReference>
<dbReference type="Proteomes" id="UP000293347">
    <property type="component" value="Unassembled WGS sequence"/>
</dbReference>
<dbReference type="EC" id="2.7.13.3" evidence="2"/>
<evidence type="ECO:0000256" key="9">
    <source>
        <dbReference type="PROSITE-ProRule" id="PRU00339"/>
    </source>
</evidence>
<dbReference type="Pfam" id="PF07730">
    <property type="entry name" value="HisKA_3"/>
    <property type="match status" value="1"/>
</dbReference>
<dbReference type="Gene3D" id="1.20.5.1930">
    <property type="match status" value="1"/>
</dbReference>
<dbReference type="InterPro" id="IPR011712">
    <property type="entry name" value="Sig_transdc_His_kin_sub3_dim/P"/>
</dbReference>
<evidence type="ECO:0000256" key="3">
    <source>
        <dbReference type="ARBA" id="ARBA00022553"/>
    </source>
</evidence>
<dbReference type="EMBL" id="SJSL01000002">
    <property type="protein sequence ID" value="TCD01653.1"/>
    <property type="molecule type" value="Genomic_DNA"/>
</dbReference>
<dbReference type="Gene3D" id="1.25.40.10">
    <property type="entry name" value="Tetratricopeptide repeat domain"/>
    <property type="match status" value="2"/>
</dbReference>
<keyword evidence="4" id="KW-0808">Transferase</keyword>
<dbReference type="Pfam" id="PF02518">
    <property type="entry name" value="HATPase_c"/>
    <property type="match status" value="1"/>
</dbReference>
<accession>A0A4R0NPK2</accession>
<evidence type="ECO:0000256" key="7">
    <source>
        <dbReference type="ARBA" id="ARBA00022840"/>
    </source>
</evidence>
<dbReference type="GO" id="GO:0016020">
    <property type="term" value="C:membrane"/>
    <property type="evidence" value="ECO:0007669"/>
    <property type="project" value="InterPro"/>
</dbReference>
<keyword evidence="7" id="KW-0067">ATP-binding</keyword>
<dbReference type="RefSeq" id="WP_131596453.1">
    <property type="nucleotide sequence ID" value="NZ_SJSL01000002.1"/>
</dbReference>
<dbReference type="GO" id="GO:0005524">
    <property type="term" value="F:ATP binding"/>
    <property type="evidence" value="ECO:0007669"/>
    <property type="project" value="UniProtKB-KW"/>
</dbReference>
<evidence type="ECO:0000256" key="12">
    <source>
        <dbReference type="SAM" id="SignalP"/>
    </source>
</evidence>
<dbReference type="SUPFAM" id="SSF55874">
    <property type="entry name" value="ATPase domain of HSP90 chaperone/DNA topoisomerase II/histidine kinase"/>
    <property type="match status" value="1"/>
</dbReference>
<dbReference type="SUPFAM" id="SSF48452">
    <property type="entry name" value="TPR-like"/>
    <property type="match status" value="1"/>
</dbReference>
<evidence type="ECO:0000256" key="5">
    <source>
        <dbReference type="ARBA" id="ARBA00022741"/>
    </source>
</evidence>
<dbReference type="PROSITE" id="PS50109">
    <property type="entry name" value="HIS_KIN"/>
    <property type="match status" value="1"/>
</dbReference>
<dbReference type="OrthoDB" id="9778366at2"/>
<dbReference type="SMART" id="SM00028">
    <property type="entry name" value="TPR"/>
    <property type="match status" value="6"/>
</dbReference>
<dbReference type="GO" id="GO:0046983">
    <property type="term" value="F:protein dimerization activity"/>
    <property type="evidence" value="ECO:0007669"/>
    <property type="project" value="InterPro"/>
</dbReference>
<proteinExistence type="predicted"/>
<feature type="domain" description="Histidine kinase" evidence="13">
    <location>
        <begin position="446"/>
        <end position="633"/>
    </location>
</feature>
<keyword evidence="3" id="KW-0597">Phosphoprotein</keyword>
<dbReference type="PROSITE" id="PS50005">
    <property type="entry name" value="TPR"/>
    <property type="match status" value="1"/>
</dbReference>
<dbReference type="InterPro" id="IPR005467">
    <property type="entry name" value="His_kinase_dom"/>
</dbReference>
<evidence type="ECO:0000256" key="6">
    <source>
        <dbReference type="ARBA" id="ARBA00022777"/>
    </source>
</evidence>
<dbReference type="Pfam" id="PF13181">
    <property type="entry name" value="TPR_8"/>
    <property type="match status" value="1"/>
</dbReference>
<evidence type="ECO:0000256" key="11">
    <source>
        <dbReference type="SAM" id="Phobius"/>
    </source>
</evidence>
<dbReference type="InterPro" id="IPR011990">
    <property type="entry name" value="TPR-like_helical_dom_sf"/>
</dbReference>
<keyword evidence="11" id="KW-1133">Transmembrane helix</keyword>
<dbReference type="Gene3D" id="3.30.565.10">
    <property type="entry name" value="Histidine kinase-like ATPase, C-terminal domain"/>
    <property type="match status" value="1"/>
</dbReference>
<dbReference type="InterPro" id="IPR050482">
    <property type="entry name" value="Sensor_HK_TwoCompSys"/>
</dbReference>
<dbReference type="InterPro" id="IPR036890">
    <property type="entry name" value="HATPase_C_sf"/>
</dbReference>
<keyword evidence="5" id="KW-0547">Nucleotide-binding</keyword>
<feature type="signal peptide" evidence="12">
    <location>
        <begin position="1"/>
        <end position="23"/>
    </location>
</feature>
<keyword evidence="11" id="KW-0472">Membrane</keyword>
<protein>
    <recommendedName>
        <fullName evidence="2">histidine kinase</fullName>
        <ecNumber evidence="2">2.7.13.3</ecNumber>
    </recommendedName>
</protein>